<name>A0A2K8U4E2_9GAMM</name>
<gene>
    <name evidence="2" type="ORF">THSYN_05550</name>
</gene>
<evidence type="ECO:0000259" key="1">
    <source>
        <dbReference type="Pfam" id="PF14280"/>
    </source>
</evidence>
<feature type="domain" description="DUF4365" evidence="1">
    <location>
        <begin position="14"/>
        <end position="159"/>
    </location>
</feature>
<evidence type="ECO:0000313" key="3">
    <source>
        <dbReference type="Proteomes" id="UP000232638"/>
    </source>
</evidence>
<protein>
    <recommendedName>
        <fullName evidence="1">DUF4365 domain-containing protein</fullName>
    </recommendedName>
</protein>
<reference evidence="2 3" key="1">
    <citation type="submission" date="2017-03" db="EMBL/GenBank/DDBJ databases">
        <title>Complete genome sequence of Candidatus 'Thiodictyon syntrophicum' sp. nov. strain Cad16T, a photolithoautotroph purple sulfur bacterium isolated from an alpine meromictic lake.</title>
        <authorList>
            <person name="Luedin S.M."/>
            <person name="Pothier J.F."/>
            <person name="Danza F."/>
            <person name="Storelli N."/>
            <person name="Wittwer M."/>
            <person name="Tonolla M."/>
        </authorList>
    </citation>
    <scope>NUCLEOTIDE SEQUENCE [LARGE SCALE GENOMIC DNA]</scope>
    <source>
        <strain evidence="2 3">Cad16T</strain>
    </source>
</reference>
<dbReference type="Pfam" id="PF14280">
    <property type="entry name" value="DUF4365"/>
    <property type="match status" value="1"/>
</dbReference>
<dbReference type="Proteomes" id="UP000232638">
    <property type="component" value="Chromosome"/>
</dbReference>
<dbReference type="KEGG" id="tsy:THSYN_05550"/>
<dbReference type="OrthoDB" id="516854at2"/>
<evidence type="ECO:0000313" key="2">
    <source>
        <dbReference type="EMBL" id="AUB80464.1"/>
    </source>
</evidence>
<dbReference type="EMBL" id="CP020370">
    <property type="protein sequence ID" value="AUB80464.1"/>
    <property type="molecule type" value="Genomic_DNA"/>
</dbReference>
<accession>A0A2K8U4E2</accession>
<proteinExistence type="predicted"/>
<dbReference type="RefSeq" id="WP_100918263.1">
    <property type="nucleotide sequence ID" value="NZ_CP020370.1"/>
</dbReference>
<organism evidence="2 3">
    <name type="scientific">Candidatus Thiodictyon syntrophicum</name>
    <dbReference type="NCBI Taxonomy" id="1166950"/>
    <lineage>
        <taxon>Bacteria</taxon>
        <taxon>Pseudomonadati</taxon>
        <taxon>Pseudomonadota</taxon>
        <taxon>Gammaproteobacteria</taxon>
        <taxon>Chromatiales</taxon>
        <taxon>Chromatiaceae</taxon>
        <taxon>Thiodictyon</taxon>
    </lineage>
</organism>
<dbReference type="AlphaFoldDB" id="A0A2K8U4E2"/>
<sequence>MTQDHLLAATDREEALSRAYVQAVAAGAGYLVATRDFDRDGIDCEIKAGGHMRPALGIQLKATVNLGECRDGCYRYPLKRRNYDWLRGPSQAPRLLVVLALPEQETDWLSVSAAQLVMRRCAYWVSLADAPETTNQTSVTVLLPEVNRLDIASLRKLMDQSRTGFIR</sequence>
<dbReference type="InterPro" id="IPR025375">
    <property type="entry name" value="DUF4365"/>
</dbReference>
<keyword evidence="3" id="KW-1185">Reference proteome</keyword>